<keyword evidence="1" id="KW-1277">Toxin-antitoxin system</keyword>
<organism evidence="2 3">
    <name type="scientific">Thalassococcus profundi</name>
    <dbReference type="NCBI Taxonomy" id="2282382"/>
    <lineage>
        <taxon>Bacteria</taxon>
        <taxon>Pseudomonadati</taxon>
        <taxon>Pseudomonadota</taxon>
        <taxon>Alphaproteobacteria</taxon>
        <taxon>Rhodobacterales</taxon>
        <taxon>Roseobacteraceae</taxon>
        <taxon>Thalassococcus</taxon>
    </lineage>
</organism>
<dbReference type="OrthoDB" id="7191115at2"/>
<dbReference type="Proteomes" id="UP000253977">
    <property type="component" value="Unassembled WGS sequence"/>
</dbReference>
<proteinExistence type="predicted"/>
<sequence>MPDRARSSTSMSLDRSVLDEARALGINLSRAAEQGLVAAIRAERARRWRAENAAAIDAYNGFVEAGGIPLSEHRKF</sequence>
<name>A0A369TK52_9RHOB</name>
<gene>
    <name evidence="2" type="ORF">DU478_18805</name>
</gene>
<dbReference type="InterPro" id="IPR009956">
    <property type="entry name" value="Post-segregation_anti-tox_CcdA"/>
</dbReference>
<protein>
    <submittedName>
        <fullName evidence="2">Post-segregation antitoxin CcdA</fullName>
    </submittedName>
</protein>
<dbReference type="RefSeq" id="WP_114512499.1">
    <property type="nucleotide sequence ID" value="NZ_QPMK01000018.1"/>
</dbReference>
<evidence type="ECO:0000313" key="2">
    <source>
        <dbReference type="EMBL" id="RDD64775.1"/>
    </source>
</evidence>
<reference evidence="2 3" key="1">
    <citation type="submission" date="2018-07" db="EMBL/GenBank/DDBJ databases">
        <title>Thalassococcus profundi sp. nov., a marine bacterium isolated from deep seawater of Okinawa Trough.</title>
        <authorList>
            <person name="Yu M."/>
        </authorList>
    </citation>
    <scope>NUCLEOTIDE SEQUENCE [LARGE SCALE GENOMIC DNA]</scope>
    <source>
        <strain evidence="2 3">WRAS1</strain>
    </source>
</reference>
<dbReference type="Pfam" id="PF07362">
    <property type="entry name" value="CcdA"/>
    <property type="match status" value="1"/>
</dbReference>
<dbReference type="AlphaFoldDB" id="A0A369TK52"/>
<keyword evidence="3" id="KW-1185">Reference proteome</keyword>
<evidence type="ECO:0000256" key="1">
    <source>
        <dbReference type="ARBA" id="ARBA00022649"/>
    </source>
</evidence>
<accession>A0A369TK52</accession>
<dbReference type="EMBL" id="QPMK01000018">
    <property type="protein sequence ID" value="RDD64775.1"/>
    <property type="molecule type" value="Genomic_DNA"/>
</dbReference>
<comment type="caution">
    <text evidence="2">The sequence shown here is derived from an EMBL/GenBank/DDBJ whole genome shotgun (WGS) entry which is preliminary data.</text>
</comment>
<evidence type="ECO:0000313" key="3">
    <source>
        <dbReference type="Proteomes" id="UP000253977"/>
    </source>
</evidence>